<dbReference type="GO" id="GO:0005509">
    <property type="term" value="F:calcium ion binding"/>
    <property type="evidence" value="ECO:0007669"/>
    <property type="project" value="TreeGrafter"/>
</dbReference>
<feature type="domain" description="PLA2c" evidence="4">
    <location>
        <begin position="1"/>
        <end position="70"/>
    </location>
</feature>
<evidence type="ECO:0000256" key="1">
    <source>
        <dbReference type="ARBA" id="ARBA00022801"/>
    </source>
</evidence>
<dbReference type="Pfam" id="PF01735">
    <property type="entry name" value="PLA2_B"/>
    <property type="match status" value="1"/>
</dbReference>
<dbReference type="Gene3D" id="3.40.1090.10">
    <property type="entry name" value="Cytosolic phospholipase A2 catalytic domain"/>
    <property type="match status" value="1"/>
</dbReference>
<evidence type="ECO:0000313" key="6">
    <source>
        <dbReference type="Proteomes" id="UP000619137"/>
    </source>
</evidence>
<keyword evidence="3" id="KW-0442">Lipid degradation</keyword>
<feature type="non-terminal residue" evidence="5">
    <location>
        <position position="70"/>
    </location>
</feature>
<dbReference type="GO" id="GO:0005654">
    <property type="term" value="C:nucleoplasm"/>
    <property type="evidence" value="ECO:0007669"/>
    <property type="project" value="TreeGrafter"/>
</dbReference>
<dbReference type="PANTHER" id="PTHR10728">
    <property type="entry name" value="CYTOSOLIC PHOSPHOLIPASE A2"/>
    <property type="match status" value="1"/>
</dbReference>
<evidence type="ECO:0000313" key="5">
    <source>
        <dbReference type="EMBL" id="NWI25376.1"/>
    </source>
</evidence>
<dbReference type="GO" id="GO:0047498">
    <property type="term" value="F:calcium-dependent phospholipase A2 activity"/>
    <property type="evidence" value="ECO:0007669"/>
    <property type="project" value="TreeGrafter"/>
</dbReference>
<dbReference type="PANTHER" id="PTHR10728:SF39">
    <property type="entry name" value="CYTOSOLIC PHOSPHOLIPASE A2 GAMMA"/>
    <property type="match status" value="1"/>
</dbReference>
<name>A0A851ADP0_SULDA</name>
<evidence type="ECO:0000256" key="3">
    <source>
        <dbReference type="PROSITE-ProRule" id="PRU00555"/>
    </source>
</evidence>
<feature type="non-terminal residue" evidence="5">
    <location>
        <position position="1"/>
    </location>
</feature>
<dbReference type="GO" id="GO:0046475">
    <property type="term" value="P:glycerophospholipid catabolic process"/>
    <property type="evidence" value="ECO:0007669"/>
    <property type="project" value="TreeGrafter"/>
</dbReference>
<dbReference type="InterPro" id="IPR002642">
    <property type="entry name" value="LysoPLipase_cat_dom"/>
</dbReference>
<dbReference type="InterPro" id="IPR016035">
    <property type="entry name" value="Acyl_Trfase/lysoPLipase"/>
</dbReference>
<comment type="caution">
    <text evidence="5">The sequence shown here is derived from an EMBL/GenBank/DDBJ whole genome shotgun (WGS) entry which is preliminary data.</text>
</comment>
<evidence type="ECO:0000256" key="2">
    <source>
        <dbReference type="ARBA" id="ARBA00023098"/>
    </source>
</evidence>
<protein>
    <submittedName>
        <fullName evidence="5">PA24C phospholipase</fullName>
    </submittedName>
</protein>
<dbReference type="Proteomes" id="UP000619137">
    <property type="component" value="Unassembled WGS sequence"/>
</dbReference>
<keyword evidence="6" id="KW-1185">Reference proteome</keyword>
<organism evidence="5 6">
    <name type="scientific">Sula dactylatra</name>
    <name type="common">Masked booby</name>
    <dbReference type="NCBI Taxonomy" id="56068"/>
    <lineage>
        <taxon>Eukaryota</taxon>
        <taxon>Metazoa</taxon>
        <taxon>Chordata</taxon>
        <taxon>Craniata</taxon>
        <taxon>Vertebrata</taxon>
        <taxon>Euteleostomi</taxon>
        <taxon>Archelosauria</taxon>
        <taxon>Archosauria</taxon>
        <taxon>Dinosauria</taxon>
        <taxon>Saurischia</taxon>
        <taxon>Theropoda</taxon>
        <taxon>Coelurosauria</taxon>
        <taxon>Aves</taxon>
        <taxon>Neognathae</taxon>
        <taxon>Neoaves</taxon>
        <taxon>Aequornithes</taxon>
        <taxon>Suliformes</taxon>
        <taxon>Sulidae</taxon>
        <taxon>Sula</taxon>
    </lineage>
</organism>
<keyword evidence="1 3" id="KW-0378">Hydrolase</keyword>
<dbReference type="GO" id="GO:0005829">
    <property type="term" value="C:cytosol"/>
    <property type="evidence" value="ECO:0007669"/>
    <property type="project" value="TreeGrafter"/>
</dbReference>
<keyword evidence="2 3" id="KW-0443">Lipid metabolism</keyword>
<accession>A0A851ADP0</accession>
<dbReference type="PROSITE" id="PS51210">
    <property type="entry name" value="PLA2C"/>
    <property type="match status" value="1"/>
</dbReference>
<dbReference type="EMBL" id="WEKW01008307">
    <property type="protein sequence ID" value="NWI25376.1"/>
    <property type="molecule type" value="Genomic_DNA"/>
</dbReference>
<evidence type="ECO:0000259" key="4">
    <source>
        <dbReference type="PROSITE" id="PS51210"/>
    </source>
</evidence>
<sequence>ASETGINPYPICAAVDKEKLSEEGTWFEFTPYEAGYTALGALVSTKHFGNEFEKGKLRKKHICYMQVECS</sequence>
<dbReference type="GO" id="GO:0005635">
    <property type="term" value="C:nuclear envelope"/>
    <property type="evidence" value="ECO:0007669"/>
    <property type="project" value="TreeGrafter"/>
</dbReference>
<reference evidence="5" key="1">
    <citation type="submission" date="2019-10" db="EMBL/GenBank/DDBJ databases">
        <title>Bird 10,000 Genomes (B10K) Project - Family phase.</title>
        <authorList>
            <person name="Zhang G."/>
        </authorList>
    </citation>
    <scope>NUCLEOTIDE SEQUENCE</scope>
    <source>
        <strain evidence="5">B10K-DU-002-49</strain>
        <tissue evidence="5">Muscle</tissue>
    </source>
</reference>
<proteinExistence type="predicted"/>
<gene>
    <name evidence="5" type="primary">Pla2g4c</name>
    <name evidence="5" type="ORF">SULDAC_R14621</name>
</gene>
<dbReference type="SUPFAM" id="SSF52151">
    <property type="entry name" value="FabD/lysophospholipase-like"/>
    <property type="match status" value="1"/>
</dbReference>
<dbReference type="AlphaFoldDB" id="A0A851ADP0"/>
<dbReference type="GO" id="GO:0005544">
    <property type="term" value="F:calcium-dependent phospholipid binding"/>
    <property type="evidence" value="ECO:0007669"/>
    <property type="project" value="TreeGrafter"/>
</dbReference>